<feature type="domain" description="SGNH hydrolase-type esterase" evidence="2">
    <location>
        <begin position="358"/>
        <end position="516"/>
    </location>
</feature>
<accession>A0A2S9XHN8</accession>
<evidence type="ECO:0000259" key="2">
    <source>
        <dbReference type="Pfam" id="PF13472"/>
    </source>
</evidence>
<dbReference type="EMBL" id="PVNK01000213">
    <property type="protein sequence ID" value="PRP92388.1"/>
    <property type="molecule type" value="Genomic_DNA"/>
</dbReference>
<dbReference type="AlphaFoldDB" id="A0A2S9XHN8"/>
<keyword evidence="3" id="KW-0378">Hydrolase</keyword>
<protein>
    <submittedName>
        <fullName evidence="3">GDSL-like Lipase/Acylhydrolase</fullName>
    </submittedName>
</protein>
<dbReference type="GO" id="GO:0016788">
    <property type="term" value="F:hydrolase activity, acting on ester bonds"/>
    <property type="evidence" value="ECO:0007669"/>
    <property type="project" value="UniProtKB-ARBA"/>
</dbReference>
<keyword evidence="4" id="KW-1185">Reference proteome</keyword>
<comment type="caution">
    <text evidence="3">The sequence shown here is derived from an EMBL/GenBank/DDBJ whole genome shotgun (WGS) entry which is preliminary data.</text>
</comment>
<dbReference type="OrthoDB" id="9810515at2"/>
<proteinExistence type="predicted"/>
<organism evidence="3 4">
    <name type="scientific">Enhygromyxa salina</name>
    <dbReference type="NCBI Taxonomy" id="215803"/>
    <lineage>
        <taxon>Bacteria</taxon>
        <taxon>Pseudomonadati</taxon>
        <taxon>Myxococcota</taxon>
        <taxon>Polyangia</taxon>
        <taxon>Nannocystales</taxon>
        <taxon>Nannocystaceae</taxon>
        <taxon>Enhygromyxa</taxon>
    </lineage>
</organism>
<dbReference type="Gene3D" id="3.40.50.1110">
    <property type="entry name" value="SGNH hydrolase"/>
    <property type="match status" value="1"/>
</dbReference>
<dbReference type="Pfam" id="PF13472">
    <property type="entry name" value="Lipase_GDSL_2"/>
    <property type="match status" value="1"/>
</dbReference>
<name>A0A2S9XHN8_9BACT</name>
<feature type="region of interest" description="Disordered" evidence="1">
    <location>
        <begin position="31"/>
        <end position="60"/>
    </location>
</feature>
<gene>
    <name evidence="3" type="ORF">ENSA5_49580</name>
</gene>
<evidence type="ECO:0000313" key="4">
    <source>
        <dbReference type="Proteomes" id="UP000237968"/>
    </source>
</evidence>
<dbReference type="PANTHER" id="PTHR30383:SF29">
    <property type="entry name" value="SGNH HYDROLASE-TYPE ESTERASE DOMAIN-CONTAINING PROTEIN"/>
    <property type="match status" value="1"/>
</dbReference>
<dbReference type="SUPFAM" id="SSF52266">
    <property type="entry name" value="SGNH hydrolase"/>
    <property type="match status" value="1"/>
</dbReference>
<sequence>MPRAPTTGIRGLAGVLSALALGCGVMTCGKPPPKTPSASAEQGAVEPVPAAVDPSGTHAGDEDEVLPAYNDAALSARVDAQRALLGNDLFEDIEGNPVAPRIELIEGEGESERSVDDDILLALPGSAGFGLGGTAAGRGDEAPANGNALGLYVPIEDPRDGPALAHFHQALRDVAAGEDEDGKVRILVYGGSHTQADVYPGYFRAYLQARFGDGGQGFVSLNRVNKWYRYQDWSIEETKGWTSEYAQRRSSRKDGFYGLLGASGSSDSKRDRTKIVPRHEHAVASQYELHYLAQPDGGSLKLLADGKKIATIDTSERDGKAVTKPTQGYYAFALDEGPHEIEVRVVGDGEVRLFGLNMEREQPGVVVDTLGISGTRAANMLSWDRDIFTDNVRRRDPDLYTLFYGTNEATDENQPMSDYRAKLREVLALLRDAAPEASCLLIGPGDFPREVEEGVWVPRPRVAEIVEAQRDIAYEMGCGFWDTLAFMGGVNSMHEWATARPQMASRDHIHFTKRGYVRLGMGVIDAMMASFDRA</sequence>
<reference evidence="3 4" key="1">
    <citation type="submission" date="2018-03" db="EMBL/GenBank/DDBJ databases">
        <title>Draft Genome Sequences of the Obligatory Marine Myxobacteria Enhygromyxa salina SWB005.</title>
        <authorList>
            <person name="Poehlein A."/>
            <person name="Moghaddam J.A."/>
            <person name="Harms H."/>
            <person name="Alanjari M."/>
            <person name="Koenig G.M."/>
            <person name="Daniel R."/>
            <person name="Schaeberle T.F."/>
        </authorList>
    </citation>
    <scope>NUCLEOTIDE SEQUENCE [LARGE SCALE GENOMIC DNA]</scope>
    <source>
        <strain evidence="3 4">SWB005</strain>
    </source>
</reference>
<evidence type="ECO:0000256" key="1">
    <source>
        <dbReference type="SAM" id="MobiDB-lite"/>
    </source>
</evidence>
<evidence type="ECO:0000313" key="3">
    <source>
        <dbReference type="EMBL" id="PRP92388.1"/>
    </source>
</evidence>
<dbReference type="Gene3D" id="2.60.120.1360">
    <property type="match status" value="1"/>
</dbReference>
<dbReference type="InterPro" id="IPR051532">
    <property type="entry name" value="Ester_Hydrolysis_Enzymes"/>
</dbReference>
<dbReference type="InterPro" id="IPR013830">
    <property type="entry name" value="SGNH_hydro"/>
</dbReference>
<dbReference type="PROSITE" id="PS51257">
    <property type="entry name" value="PROKAR_LIPOPROTEIN"/>
    <property type="match status" value="1"/>
</dbReference>
<dbReference type="Proteomes" id="UP000237968">
    <property type="component" value="Unassembled WGS sequence"/>
</dbReference>
<dbReference type="InterPro" id="IPR036514">
    <property type="entry name" value="SGNH_hydro_sf"/>
</dbReference>
<dbReference type="RefSeq" id="WP_146156083.1">
    <property type="nucleotide sequence ID" value="NZ_PVNK01000213.1"/>
</dbReference>
<dbReference type="PANTHER" id="PTHR30383">
    <property type="entry name" value="THIOESTERASE 1/PROTEASE 1/LYSOPHOSPHOLIPASE L1"/>
    <property type="match status" value="1"/>
</dbReference>